<dbReference type="InterPro" id="IPR036237">
    <property type="entry name" value="Xyl_isomerase-like_sf"/>
</dbReference>
<dbReference type="EC" id="5.3.1.5" evidence="8"/>
<evidence type="ECO:0000256" key="6">
    <source>
        <dbReference type="ARBA" id="ARBA00023277"/>
    </source>
</evidence>
<dbReference type="PROSITE" id="PS51415">
    <property type="entry name" value="XYLOSE_ISOMERASE"/>
    <property type="match status" value="1"/>
</dbReference>
<comment type="subcellular location">
    <subcellularLocation>
        <location evidence="1">Cytoplasm</location>
    </subcellularLocation>
</comment>
<evidence type="ECO:0000256" key="5">
    <source>
        <dbReference type="ARBA" id="ARBA00023235"/>
    </source>
</evidence>
<dbReference type="GO" id="GO:0008740">
    <property type="term" value="F:L-rhamnose isomerase activity"/>
    <property type="evidence" value="ECO:0007669"/>
    <property type="project" value="TreeGrafter"/>
</dbReference>
<evidence type="ECO:0000256" key="3">
    <source>
        <dbReference type="ARBA" id="ARBA00022723"/>
    </source>
</evidence>
<dbReference type="PANTHER" id="PTHR30268">
    <property type="entry name" value="L-RHAMNOSE ISOMERASE"/>
    <property type="match status" value="1"/>
</dbReference>
<name>A0A645DCB4_9ZZZZ</name>
<comment type="caution">
    <text evidence="8">The sequence shown here is derived from an EMBL/GenBank/DDBJ whole genome shotgun (WGS) entry which is preliminary data.</text>
</comment>
<dbReference type="InterPro" id="IPR001998">
    <property type="entry name" value="Xylose_isomerase"/>
</dbReference>
<organism evidence="8">
    <name type="scientific">bioreactor metagenome</name>
    <dbReference type="NCBI Taxonomy" id="1076179"/>
    <lineage>
        <taxon>unclassified sequences</taxon>
        <taxon>metagenomes</taxon>
        <taxon>ecological metagenomes</taxon>
    </lineage>
</organism>
<protein>
    <submittedName>
        <fullName evidence="8">Xylose isomerase</fullName>
        <ecNumber evidence="8">5.3.1.5</ecNumber>
    </submittedName>
</protein>
<keyword evidence="4" id="KW-0464">Manganese</keyword>
<accession>A0A645DCB4</accession>
<proteinExistence type="predicted"/>
<evidence type="ECO:0000256" key="4">
    <source>
        <dbReference type="ARBA" id="ARBA00023211"/>
    </source>
</evidence>
<dbReference type="GO" id="GO:0009045">
    <property type="term" value="F:xylose isomerase activity"/>
    <property type="evidence" value="ECO:0007669"/>
    <property type="project" value="UniProtKB-EC"/>
</dbReference>
<evidence type="ECO:0000256" key="1">
    <source>
        <dbReference type="ARBA" id="ARBA00004496"/>
    </source>
</evidence>
<dbReference type="EMBL" id="VSSQ01034315">
    <property type="protein sequence ID" value="MPM86212.1"/>
    <property type="molecule type" value="Genomic_DNA"/>
</dbReference>
<dbReference type="PRINTS" id="PR00688">
    <property type="entry name" value="XYLOSISMRASE"/>
</dbReference>
<dbReference type="GO" id="GO:0046872">
    <property type="term" value="F:metal ion binding"/>
    <property type="evidence" value="ECO:0007669"/>
    <property type="project" value="UniProtKB-KW"/>
</dbReference>
<dbReference type="GO" id="GO:0019301">
    <property type="term" value="P:rhamnose catabolic process"/>
    <property type="evidence" value="ECO:0007669"/>
    <property type="project" value="TreeGrafter"/>
</dbReference>
<dbReference type="GO" id="GO:0019324">
    <property type="term" value="P:L-lyxose metabolic process"/>
    <property type="evidence" value="ECO:0007669"/>
    <property type="project" value="TreeGrafter"/>
</dbReference>
<keyword evidence="5 8" id="KW-0413">Isomerase</keyword>
<keyword evidence="6" id="KW-0119">Carbohydrate metabolism</keyword>
<evidence type="ECO:0000259" key="7">
    <source>
        <dbReference type="Pfam" id="PF01261"/>
    </source>
</evidence>
<dbReference type="AlphaFoldDB" id="A0A645DCB4"/>
<dbReference type="Gene3D" id="3.20.20.150">
    <property type="entry name" value="Divalent-metal-dependent TIM barrel enzymes"/>
    <property type="match status" value="1"/>
</dbReference>
<evidence type="ECO:0000256" key="2">
    <source>
        <dbReference type="ARBA" id="ARBA00022490"/>
    </source>
</evidence>
<dbReference type="InterPro" id="IPR050337">
    <property type="entry name" value="L-rhamnose_isomerase"/>
</dbReference>
<dbReference type="InterPro" id="IPR013022">
    <property type="entry name" value="Xyl_isomerase-like_TIM-brl"/>
</dbReference>
<keyword evidence="2" id="KW-0963">Cytoplasm</keyword>
<sequence length="345" mass="38809">MSTFRFTVGPWNVHEGNETFGPGIRPSIPLEEKIKKFAEIGMNGVQFHDDDAVPDMNNMSDKAIIDYARDVKAMLDRYGLFAEFVAPRLWFDARCNDGAYTASLKENYEFAIWRSKRSCDIAKALGTNKIQLWLAREGTLCAEGKNPVEKILQLRDAMNTILTYDKDALILVEPKPNEPIDRSYCGTVGHALGLGAYTVDPSRVGVCIESAHSILAGLDPANDMAYAIALGKLWGVHLNDQNGMKYDQDKAFGVDNLRQAFNQVKVLYENSFGDNGRMECVGLDVKAMRSQPAEDCYAHITKSKRIFGLLLEKVKRFDYKFQAECVKEQNFEKLELYVMELLMGA</sequence>
<dbReference type="SUPFAM" id="SSF51658">
    <property type="entry name" value="Xylose isomerase-like"/>
    <property type="match status" value="1"/>
</dbReference>
<reference evidence="8" key="1">
    <citation type="submission" date="2019-08" db="EMBL/GenBank/DDBJ databases">
        <authorList>
            <person name="Kucharzyk K."/>
            <person name="Murdoch R.W."/>
            <person name="Higgins S."/>
            <person name="Loffler F."/>
        </authorList>
    </citation>
    <scope>NUCLEOTIDE SEQUENCE</scope>
</reference>
<evidence type="ECO:0000313" key="8">
    <source>
        <dbReference type="EMBL" id="MPM86212.1"/>
    </source>
</evidence>
<keyword evidence="3" id="KW-0479">Metal-binding</keyword>
<dbReference type="PANTHER" id="PTHR30268:SF0">
    <property type="entry name" value="L-RHAMNOSE ISOMERASE"/>
    <property type="match status" value="1"/>
</dbReference>
<feature type="domain" description="Xylose isomerase-like TIM barrel" evidence="7">
    <location>
        <begin position="35"/>
        <end position="243"/>
    </location>
</feature>
<gene>
    <name evidence="8" type="primary">xylA_16</name>
    <name evidence="8" type="ORF">SDC9_133300</name>
</gene>
<dbReference type="Pfam" id="PF01261">
    <property type="entry name" value="AP_endonuc_2"/>
    <property type="match status" value="1"/>
</dbReference>